<reference evidence="2" key="1">
    <citation type="submission" date="2018-12" db="EMBL/GenBank/DDBJ databases">
        <authorList>
            <person name="Syme R.A."/>
            <person name="Farfan-Caceres L."/>
            <person name="Lichtenzveig J."/>
        </authorList>
    </citation>
    <scope>NUCLEOTIDE SEQUENCE</scope>
    <source>
        <strain evidence="2">Al4</strain>
    </source>
</reference>
<gene>
    <name evidence="2" type="ORF">EKO04_000662</name>
</gene>
<keyword evidence="3" id="KW-1185">Reference proteome</keyword>
<reference evidence="2" key="2">
    <citation type="submission" date="2020-09" db="EMBL/GenBank/DDBJ databases">
        <title>Reference genome assembly for Australian Ascochyta lentis isolate Al4.</title>
        <authorList>
            <person name="Lee R.C."/>
            <person name="Farfan-Caceres L.M."/>
            <person name="Debler J.W."/>
            <person name="Williams A.H."/>
            <person name="Henares B.M."/>
        </authorList>
    </citation>
    <scope>NUCLEOTIDE SEQUENCE</scope>
    <source>
        <strain evidence="2">Al4</strain>
    </source>
</reference>
<sequence length="324" mass="34734">MRTSTLSTTVLLSGLALAQNSTNATDSGTCLNQRMLDLASTGSVNSTGSESFTWNSSAARDQGITDPWIVSVTVNDTLRGLEFSSVPSNGGNIAWPYLSVPDSARNVSVCAYQFRSRNTTSTGNGSGNDVGCAGVLSEKCTTYLREALLNQASGGYQSELRCKSFPESERERRDEACGSLLDMASAGNRYPTFQDPTNDTCTYPSLSGVDIPDNYVTRNMLSSLDPFEVGPGARWANYSNMAYDLLVVQPVPFALVATFASDVSGSSNLIERDVQFVCVTPNNTQPGSRVPENRTPWDSAAVRWRAGGMWSIAVASTLAFILSL</sequence>
<proteinExistence type="predicted"/>
<comment type="caution">
    <text evidence="2">The sequence shown here is derived from an EMBL/GenBank/DDBJ whole genome shotgun (WGS) entry which is preliminary data.</text>
</comment>
<dbReference type="EMBL" id="RZGK01000002">
    <property type="protein sequence ID" value="KAF9701337.1"/>
    <property type="molecule type" value="Genomic_DNA"/>
</dbReference>
<feature type="signal peptide" evidence="1">
    <location>
        <begin position="1"/>
        <end position="18"/>
    </location>
</feature>
<accession>A0A8H7JE99</accession>
<evidence type="ECO:0000313" key="2">
    <source>
        <dbReference type="EMBL" id="KAF9701337.1"/>
    </source>
</evidence>
<dbReference type="Proteomes" id="UP000651452">
    <property type="component" value="Unassembled WGS sequence"/>
</dbReference>
<dbReference type="AlphaFoldDB" id="A0A8H7JE99"/>
<feature type="chain" id="PRO_5034126549" evidence="1">
    <location>
        <begin position="19"/>
        <end position="324"/>
    </location>
</feature>
<evidence type="ECO:0000313" key="3">
    <source>
        <dbReference type="Proteomes" id="UP000651452"/>
    </source>
</evidence>
<protein>
    <submittedName>
        <fullName evidence="2">Uncharacterized protein</fullName>
    </submittedName>
</protein>
<dbReference type="OrthoDB" id="3747670at2759"/>
<name>A0A8H7JE99_9PLEO</name>
<evidence type="ECO:0000256" key="1">
    <source>
        <dbReference type="SAM" id="SignalP"/>
    </source>
</evidence>
<keyword evidence="1" id="KW-0732">Signal</keyword>
<organism evidence="2 3">
    <name type="scientific">Ascochyta lentis</name>
    <dbReference type="NCBI Taxonomy" id="205686"/>
    <lineage>
        <taxon>Eukaryota</taxon>
        <taxon>Fungi</taxon>
        <taxon>Dikarya</taxon>
        <taxon>Ascomycota</taxon>
        <taxon>Pezizomycotina</taxon>
        <taxon>Dothideomycetes</taxon>
        <taxon>Pleosporomycetidae</taxon>
        <taxon>Pleosporales</taxon>
        <taxon>Pleosporineae</taxon>
        <taxon>Didymellaceae</taxon>
        <taxon>Ascochyta</taxon>
    </lineage>
</organism>